<dbReference type="Proteomes" id="UP000749559">
    <property type="component" value="Unassembled WGS sequence"/>
</dbReference>
<gene>
    <name evidence="2" type="ORF">OFUS_LOCUS15780</name>
</gene>
<feature type="non-terminal residue" evidence="2">
    <location>
        <position position="604"/>
    </location>
</feature>
<name>A0A8J1YAM2_OWEFU</name>
<proteinExistence type="inferred from homology"/>
<dbReference type="InterPro" id="IPR035234">
    <property type="entry name" value="IgGFc-bd_N"/>
</dbReference>
<dbReference type="PANTHER" id="PTHR46534:SF1">
    <property type="entry name" value="IGGFC-BINDING PROTEIN N-TERMINAL DOMAIN-CONTAINING PROTEIN"/>
    <property type="match status" value="1"/>
</dbReference>
<evidence type="ECO:0000256" key="1">
    <source>
        <dbReference type="ARBA" id="ARBA00006175"/>
    </source>
</evidence>
<dbReference type="PANTHER" id="PTHR46534">
    <property type="entry name" value="IGGFC_BINDING DOMAIN-CONTAINING PROTEIN"/>
    <property type="match status" value="1"/>
</dbReference>
<evidence type="ECO:0000313" key="3">
    <source>
        <dbReference type="Proteomes" id="UP000749559"/>
    </source>
</evidence>
<accession>A0A8J1YAM2</accession>
<dbReference type="Pfam" id="PF17517">
    <property type="entry name" value="IgGFc_binding"/>
    <property type="match status" value="1"/>
</dbReference>
<dbReference type="AlphaFoldDB" id="A0A8J1YAM2"/>
<organism evidence="2 3">
    <name type="scientific">Owenia fusiformis</name>
    <name type="common">Polychaete worm</name>
    <dbReference type="NCBI Taxonomy" id="6347"/>
    <lineage>
        <taxon>Eukaryota</taxon>
        <taxon>Metazoa</taxon>
        <taxon>Spiralia</taxon>
        <taxon>Lophotrochozoa</taxon>
        <taxon>Annelida</taxon>
        <taxon>Polychaeta</taxon>
        <taxon>Sedentaria</taxon>
        <taxon>Canalipalpata</taxon>
        <taxon>Sabellida</taxon>
        <taxon>Oweniida</taxon>
        <taxon>Oweniidae</taxon>
        <taxon>Owenia</taxon>
    </lineage>
</organism>
<keyword evidence="3" id="KW-1185">Reference proteome</keyword>
<comment type="caution">
    <text evidence="2">The sequence shown here is derived from an EMBL/GenBank/DDBJ whole genome shotgun (WGS) entry which is preliminary data.</text>
</comment>
<reference evidence="2" key="1">
    <citation type="submission" date="2022-03" db="EMBL/GenBank/DDBJ databases">
        <authorList>
            <person name="Martin C."/>
        </authorList>
    </citation>
    <scope>NUCLEOTIDE SEQUENCE</scope>
</reference>
<evidence type="ECO:0000313" key="2">
    <source>
        <dbReference type="EMBL" id="CAH1790598.1"/>
    </source>
</evidence>
<dbReference type="OrthoDB" id="10005154at2759"/>
<protein>
    <submittedName>
        <fullName evidence="2">Uncharacterized protein</fullName>
    </submittedName>
</protein>
<dbReference type="PROSITE" id="PS00221">
    <property type="entry name" value="MIP"/>
    <property type="match status" value="1"/>
</dbReference>
<comment type="similarity">
    <text evidence="1">Belongs to the MIP/aquaporin (TC 1.A.8) family.</text>
</comment>
<dbReference type="InterPro" id="IPR022357">
    <property type="entry name" value="MIP_CS"/>
</dbReference>
<dbReference type="EMBL" id="CAIIXF020000007">
    <property type="protein sequence ID" value="CAH1790598.1"/>
    <property type="molecule type" value="Genomic_DNA"/>
</dbReference>
<sequence>IKEILNMTTKLMRCLFLLLMVASEMGALDNSGTEFALVFMENPLLQEQIAYVPNLDKLLFITTQSDEDVFVNVTSPKSAGIVDERNLVITKGSVINVTISHDLEMSEDSTVSDKGVYISSTAEIVVYALNKEFLTADGFLVLPIDALGTENIVVGAEPTMGDFAFCVVAAYDNTTVSYFNDTANETVSFTLESFQTYQVSATTDLTGLELESNNPVALFSGSTRQSIAVTDAVTGSSDHLVEHIPPAKTWGKVFITAPLMERTGGDILRIVSGADANTITYNCSGNATIVDTVTLNKGDVREIDTNSTPVYCHIVCTKPSLVVLFSKSAAADGVDSDPFMTIIPPVEQYDSIYTFATAKSAILIAAPYQQMINVIINTDAISGLILDGDTLSGVDWYELDADGTSYSIMQYEVVDGTHTLYHTNPTVSFAFMIHGVVKYESYGYTGGQRLAPIALPCTPTPTVLGDGIDNDCDGRIDEELYTPNAPYDDDGDGLVDEDVAQNYCYNASDCELVDTALFTTTSAVDTTTDADTTTEADATTVAMTTTAADTTTLAVTTTIAGSTAAGPTTTIAAGPTTTTAAGSTGAGPTTTTAAGPTGASPTTT</sequence>
<feature type="non-terminal residue" evidence="2">
    <location>
        <position position="1"/>
    </location>
</feature>